<dbReference type="SUPFAM" id="SSF51905">
    <property type="entry name" value="FAD/NAD(P)-binding domain"/>
    <property type="match status" value="1"/>
</dbReference>
<evidence type="ECO:0000256" key="3">
    <source>
        <dbReference type="ARBA" id="ARBA00046185"/>
    </source>
</evidence>
<dbReference type="GO" id="GO:0005739">
    <property type="term" value="C:mitochondrion"/>
    <property type="evidence" value="ECO:0007669"/>
    <property type="project" value="GOC"/>
</dbReference>
<proteinExistence type="predicted"/>
<dbReference type="AlphaFoldDB" id="A0A1I9GAD3"/>
<dbReference type="OMA" id="IMDGQFR"/>
<dbReference type="Pfam" id="PF01266">
    <property type="entry name" value="DAO"/>
    <property type="match status" value="1"/>
</dbReference>
<dbReference type="Gene3D" id="3.30.9.10">
    <property type="entry name" value="D-Amino Acid Oxidase, subunit A, domain 2"/>
    <property type="match status" value="2"/>
</dbReference>
<dbReference type="InterPro" id="IPR006076">
    <property type="entry name" value="FAD-dep_OxRdtase"/>
</dbReference>
<dbReference type="Gene3D" id="3.50.50.60">
    <property type="entry name" value="FAD/NAD(P)-binding domain"/>
    <property type="match status" value="2"/>
</dbReference>
<gene>
    <name evidence="5" type="primary">Bm5094</name>
    <name evidence="5" type="ORF">BM_Bm5094</name>
</gene>
<protein>
    <recommendedName>
        <fullName evidence="2">FAD-dependent oxidoreductase domain-containing protein 1</fullName>
    </recommendedName>
</protein>
<organism evidence="5">
    <name type="scientific">Brugia malayi</name>
    <name type="common">Filarial nematode worm</name>
    <dbReference type="NCBI Taxonomy" id="6279"/>
    <lineage>
        <taxon>Eukaryota</taxon>
        <taxon>Metazoa</taxon>
        <taxon>Ecdysozoa</taxon>
        <taxon>Nematoda</taxon>
        <taxon>Chromadorea</taxon>
        <taxon>Rhabditida</taxon>
        <taxon>Spirurina</taxon>
        <taxon>Spiruromorpha</taxon>
        <taxon>Filarioidea</taxon>
        <taxon>Onchocercidae</taxon>
        <taxon>Brugia</taxon>
    </lineage>
</organism>
<accession>A0A1I9GAD3</accession>
<sequence>MLIKQNGARIDLLNRNKLCAKFPFINFDDVLLGSYGLENEGTIDSWQLLSAIREKNLTLGVQYLKGEVEGFYFGQRYGATRIYGIADDADEAVWRNKHIRGAFIRPQMTDASARIVRSNHIVVAAGAWSGRIAEMARIGKGQDLLAVKIPVVARKRMMFVVHAPDVPALDMPALVDPSGVYCLLEEVGNTFICGKIPNKEEDEKMDHSNLEVDYNYFYNDIWPTLVKRIPAFRNLKIKNAWAGYEDVNTFDNSPVIGEHLLYQNLHFLCGFGNRGMQHSLAVGRSYAEKLLEGAYISLNLRKFDMRRLIKNAWAGYEDVNTFDNSPVIGEHLLYQNLHFLCGFGNRGMQHSLAVGRSYAEKLLEGAYVSLNLRKFDMRRLVKMEKLEEEYG</sequence>
<keyword evidence="1" id="KW-0560">Oxidoreductase</keyword>
<dbReference type="PANTHER" id="PTHR13847:SF287">
    <property type="entry name" value="FAD-DEPENDENT OXIDOREDUCTASE DOMAIN-CONTAINING PROTEIN 1"/>
    <property type="match status" value="1"/>
</dbReference>
<feature type="domain" description="FAD dependent oxidoreductase" evidence="4">
    <location>
        <begin position="5"/>
        <end position="288"/>
    </location>
</feature>
<dbReference type="GO" id="GO:0016491">
    <property type="term" value="F:oxidoreductase activity"/>
    <property type="evidence" value="ECO:0007669"/>
    <property type="project" value="UniProtKB-KW"/>
</dbReference>
<evidence type="ECO:0000313" key="5">
    <source>
        <dbReference type="EMBL" id="CRZ22655.1"/>
    </source>
</evidence>
<name>A0A1I9GAD3_BRUMA</name>
<dbReference type="PANTHER" id="PTHR13847">
    <property type="entry name" value="SARCOSINE DEHYDROGENASE-RELATED"/>
    <property type="match status" value="1"/>
</dbReference>
<reference evidence="5" key="2">
    <citation type="submission" date="2012-12" db="EMBL/GenBank/DDBJ databases">
        <authorList>
            <consortium name="WormBase Consortium"/>
            <person name="Ghedin E."/>
            <person name="Paulini M."/>
        </authorList>
    </citation>
    <scope>NUCLEOTIDE SEQUENCE</scope>
    <source>
        <strain evidence="5">FR3</strain>
    </source>
</reference>
<comment type="function">
    <text evidence="3">Required for the assembly of the mitochondrial membrane respiratory chain NADH dehydrogenase (Complex I). Involved in mid-late stages of complex I assembly.</text>
</comment>
<evidence type="ECO:0000259" key="4">
    <source>
        <dbReference type="Pfam" id="PF01266"/>
    </source>
</evidence>
<dbReference type="EMBL" id="LN856570">
    <property type="protein sequence ID" value="CRZ22655.1"/>
    <property type="molecule type" value="Genomic_DNA"/>
</dbReference>
<dbReference type="InterPro" id="IPR036188">
    <property type="entry name" value="FAD/NAD-bd_sf"/>
</dbReference>
<reference evidence="5" key="1">
    <citation type="journal article" date="2007" name="Science">
        <title>Draft genome of the filarial nematode parasite Brugia malayi.</title>
        <authorList>
            <person name="Ghedin E."/>
            <person name="Wang S."/>
            <person name="Spiro D."/>
            <person name="Caler E."/>
            <person name="Zhao Q."/>
            <person name="Crabtree J."/>
            <person name="Allen J.E."/>
            <person name="Delcher A.L."/>
            <person name="Guiliano D.B."/>
            <person name="Miranda-Saavedra D."/>
            <person name="Angiuoli S.V."/>
            <person name="Creasy T."/>
            <person name="Amedeo P."/>
            <person name="Haas B."/>
            <person name="El-Sayed N.M."/>
            <person name="Wortman J.R."/>
            <person name="Feldblyum T."/>
            <person name="Tallon L."/>
            <person name="Schatz M."/>
            <person name="Shumway M."/>
            <person name="Koo H."/>
            <person name="Salzberg S.L."/>
            <person name="Schobel S."/>
            <person name="Pertea M."/>
            <person name="Pop M."/>
            <person name="White O."/>
            <person name="Barton G.J."/>
            <person name="Carlow C.K."/>
            <person name="Crawford M.J."/>
            <person name="Daub J."/>
            <person name="Dimmic M.W."/>
            <person name="Estes C.F."/>
            <person name="Foster J.M."/>
            <person name="Ganatra M."/>
            <person name="Gregory W.F."/>
            <person name="Johnson N.M."/>
            <person name="Jin J."/>
            <person name="Komuniecki R."/>
            <person name="Korf I."/>
            <person name="Kumar S."/>
            <person name="Laney S."/>
            <person name="Li B.W."/>
            <person name="Li W."/>
            <person name="Lindblom T.H."/>
            <person name="Lustigman S."/>
            <person name="Ma D."/>
            <person name="Maina C.V."/>
            <person name="Martin D.M."/>
            <person name="McCarter J.P."/>
            <person name="McReynolds L."/>
            <person name="Mitreva M."/>
            <person name="Nutman T.B."/>
            <person name="Parkinson J."/>
            <person name="Peregrin-Alvarez J.M."/>
            <person name="Poole C."/>
            <person name="Ren Q."/>
            <person name="Saunders L."/>
            <person name="Sluder A.E."/>
            <person name="Smith K."/>
            <person name="Stanke M."/>
            <person name="Unnasch T.R."/>
            <person name="Ware J."/>
            <person name="Wei A.D."/>
            <person name="Weil G."/>
            <person name="Williams D.J."/>
            <person name="Zhang Y."/>
            <person name="Williams S.A."/>
            <person name="Fraser-Liggett C."/>
            <person name="Slatko B."/>
            <person name="Blaxter M.L."/>
            <person name="Scott A.L."/>
        </authorList>
    </citation>
    <scope>NUCLEOTIDE SEQUENCE</scope>
    <source>
        <strain evidence="5">FR3</strain>
    </source>
</reference>
<dbReference type="GO" id="GO:0032981">
    <property type="term" value="P:mitochondrial respiratory chain complex I assembly"/>
    <property type="evidence" value="ECO:0007669"/>
    <property type="project" value="TreeGrafter"/>
</dbReference>
<evidence type="ECO:0000256" key="2">
    <source>
        <dbReference type="ARBA" id="ARBA00039785"/>
    </source>
</evidence>
<evidence type="ECO:0000256" key="1">
    <source>
        <dbReference type="ARBA" id="ARBA00023002"/>
    </source>
</evidence>